<feature type="chain" id="PRO_5022918686" description="DUF5648 domain-containing protein" evidence="1">
    <location>
        <begin position="21"/>
        <end position="182"/>
    </location>
</feature>
<dbReference type="Proteomes" id="UP000308652">
    <property type="component" value="Unassembled WGS sequence"/>
</dbReference>
<evidence type="ECO:0000313" key="3">
    <source>
        <dbReference type="EMBL" id="TFK34985.1"/>
    </source>
</evidence>
<dbReference type="AlphaFoldDB" id="A0A5C3LQA5"/>
<dbReference type="Pfam" id="PF18885">
    <property type="entry name" value="DUF5648"/>
    <property type="match status" value="1"/>
</dbReference>
<accession>A0A5C3LQA5</accession>
<protein>
    <recommendedName>
        <fullName evidence="2">DUF5648 domain-containing protein</fullName>
    </recommendedName>
</protein>
<evidence type="ECO:0000256" key="1">
    <source>
        <dbReference type="SAM" id="SignalP"/>
    </source>
</evidence>
<keyword evidence="4" id="KW-1185">Reference proteome</keyword>
<reference evidence="3 4" key="1">
    <citation type="journal article" date="2019" name="Nat. Ecol. Evol.">
        <title>Megaphylogeny resolves global patterns of mushroom evolution.</title>
        <authorList>
            <person name="Varga T."/>
            <person name="Krizsan K."/>
            <person name="Foldi C."/>
            <person name="Dima B."/>
            <person name="Sanchez-Garcia M."/>
            <person name="Sanchez-Ramirez S."/>
            <person name="Szollosi G.J."/>
            <person name="Szarkandi J.G."/>
            <person name="Papp V."/>
            <person name="Albert L."/>
            <person name="Andreopoulos W."/>
            <person name="Angelini C."/>
            <person name="Antonin V."/>
            <person name="Barry K.W."/>
            <person name="Bougher N.L."/>
            <person name="Buchanan P."/>
            <person name="Buyck B."/>
            <person name="Bense V."/>
            <person name="Catcheside P."/>
            <person name="Chovatia M."/>
            <person name="Cooper J."/>
            <person name="Damon W."/>
            <person name="Desjardin D."/>
            <person name="Finy P."/>
            <person name="Geml J."/>
            <person name="Haridas S."/>
            <person name="Hughes K."/>
            <person name="Justo A."/>
            <person name="Karasinski D."/>
            <person name="Kautmanova I."/>
            <person name="Kiss B."/>
            <person name="Kocsube S."/>
            <person name="Kotiranta H."/>
            <person name="LaButti K.M."/>
            <person name="Lechner B.E."/>
            <person name="Liimatainen K."/>
            <person name="Lipzen A."/>
            <person name="Lukacs Z."/>
            <person name="Mihaltcheva S."/>
            <person name="Morgado L.N."/>
            <person name="Niskanen T."/>
            <person name="Noordeloos M.E."/>
            <person name="Ohm R.A."/>
            <person name="Ortiz-Santana B."/>
            <person name="Ovrebo C."/>
            <person name="Racz N."/>
            <person name="Riley R."/>
            <person name="Savchenko A."/>
            <person name="Shiryaev A."/>
            <person name="Soop K."/>
            <person name="Spirin V."/>
            <person name="Szebenyi C."/>
            <person name="Tomsovsky M."/>
            <person name="Tulloss R.E."/>
            <person name="Uehling J."/>
            <person name="Grigoriev I.V."/>
            <person name="Vagvolgyi C."/>
            <person name="Papp T."/>
            <person name="Martin F.M."/>
            <person name="Miettinen O."/>
            <person name="Hibbett D.S."/>
            <person name="Nagy L.G."/>
        </authorList>
    </citation>
    <scope>NUCLEOTIDE SEQUENCE [LARGE SCALE GENOMIC DNA]</scope>
    <source>
        <strain evidence="3 4">CBS 166.37</strain>
    </source>
</reference>
<feature type="signal peptide" evidence="1">
    <location>
        <begin position="1"/>
        <end position="20"/>
    </location>
</feature>
<dbReference type="EMBL" id="ML213626">
    <property type="protein sequence ID" value="TFK34985.1"/>
    <property type="molecule type" value="Genomic_DNA"/>
</dbReference>
<keyword evidence="1" id="KW-0732">Signal</keyword>
<sequence>MNFKFHLALVALVASVPTFAAVFDQELLHLELIPPCGNMEDLIPLLRAFSSTNTDHFYTASDVESQQFRHNYIYIEEGTTGYLFPSHVAGTIPLYRLWNSKDFDHFYTSNATEQKVALSEGYVTENTVGFIYPDSRCGGLPLYRLYNNALKDHLYTLSKVERDKAIKDQKYILERSPGYLVF</sequence>
<name>A0A5C3LQA5_9AGAR</name>
<dbReference type="OrthoDB" id="9971254at2759"/>
<evidence type="ECO:0000313" key="4">
    <source>
        <dbReference type="Proteomes" id="UP000308652"/>
    </source>
</evidence>
<proteinExistence type="predicted"/>
<feature type="domain" description="DUF5648" evidence="2">
    <location>
        <begin position="44"/>
        <end position="179"/>
    </location>
</feature>
<evidence type="ECO:0000259" key="2">
    <source>
        <dbReference type="Pfam" id="PF18885"/>
    </source>
</evidence>
<gene>
    <name evidence="3" type="ORF">BDQ12DRAFT_714956</name>
</gene>
<organism evidence="3 4">
    <name type="scientific">Crucibulum laeve</name>
    <dbReference type="NCBI Taxonomy" id="68775"/>
    <lineage>
        <taxon>Eukaryota</taxon>
        <taxon>Fungi</taxon>
        <taxon>Dikarya</taxon>
        <taxon>Basidiomycota</taxon>
        <taxon>Agaricomycotina</taxon>
        <taxon>Agaricomycetes</taxon>
        <taxon>Agaricomycetidae</taxon>
        <taxon>Agaricales</taxon>
        <taxon>Agaricineae</taxon>
        <taxon>Nidulariaceae</taxon>
        <taxon>Crucibulum</taxon>
    </lineage>
</organism>
<dbReference type="InterPro" id="IPR043708">
    <property type="entry name" value="DUF5648"/>
</dbReference>